<keyword evidence="2" id="KW-1185">Reference proteome</keyword>
<proteinExistence type="predicted"/>
<reference evidence="1 2" key="1">
    <citation type="journal article" date="2013" name="Genome Announc.">
        <title>Genome Sequence of Sporolactobacillus laevolacticus DSM442, an Efficient Polymer-Grade D-Lactate Producer from Agricultural Waste Cottonseed as a Nitrogen Source.</title>
        <authorList>
            <person name="Wang H."/>
            <person name="Wang L."/>
            <person name="Ju J."/>
            <person name="Yu B."/>
            <person name="Ma Y."/>
        </authorList>
    </citation>
    <scope>NUCLEOTIDE SEQUENCE [LARGE SCALE GENOMIC DNA]</scope>
    <source>
        <strain evidence="1 2">DSM 442</strain>
    </source>
</reference>
<evidence type="ECO:0000313" key="1">
    <source>
        <dbReference type="EMBL" id="EST10773.1"/>
    </source>
</evidence>
<name>V6IUJ0_9BACL</name>
<gene>
    <name evidence="1" type="ORF">P343_15250</name>
</gene>
<accession>V6IUJ0</accession>
<dbReference type="AlphaFoldDB" id="V6IUJ0"/>
<evidence type="ECO:0000313" key="2">
    <source>
        <dbReference type="Proteomes" id="UP000018296"/>
    </source>
</evidence>
<comment type="caution">
    <text evidence="1">The sequence shown here is derived from an EMBL/GenBank/DDBJ whole genome shotgun (WGS) entry which is preliminary data.</text>
</comment>
<organism evidence="1 2">
    <name type="scientific">Sporolactobacillus laevolacticus DSM 442</name>
    <dbReference type="NCBI Taxonomy" id="1395513"/>
    <lineage>
        <taxon>Bacteria</taxon>
        <taxon>Bacillati</taxon>
        <taxon>Bacillota</taxon>
        <taxon>Bacilli</taxon>
        <taxon>Bacillales</taxon>
        <taxon>Sporolactobacillaceae</taxon>
        <taxon>Sporolactobacillus</taxon>
    </lineage>
</organism>
<sequence>MDEYFFYTRFQDWEWEDSKKEYAKLKFRTDFTEEHSEDFTIRWNLTNNTFTCNDKEICKRRDVIHVLNDPNYQKVIVEKIQKEMQQ</sequence>
<dbReference type="EMBL" id="AWTC01000018">
    <property type="protein sequence ID" value="EST10773.1"/>
    <property type="molecule type" value="Genomic_DNA"/>
</dbReference>
<protein>
    <submittedName>
        <fullName evidence="1">Uncharacterized protein</fullName>
    </submittedName>
</protein>
<dbReference type="Proteomes" id="UP000018296">
    <property type="component" value="Unassembled WGS sequence"/>
</dbReference>